<organism evidence="4 5">
    <name type="scientific">Asparagus officinalis</name>
    <name type="common">Garden asparagus</name>
    <dbReference type="NCBI Taxonomy" id="4686"/>
    <lineage>
        <taxon>Eukaryota</taxon>
        <taxon>Viridiplantae</taxon>
        <taxon>Streptophyta</taxon>
        <taxon>Embryophyta</taxon>
        <taxon>Tracheophyta</taxon>
        <taxon>Spermatophyta</taxon>
        <taxon>Magnoliopsida</taxon>
        <taxon>Liliopsida</taxon>
        <taxon>Asparagales</taxon>
        <taxon>Asparagaceae</taxon>
        <taxon>Asparagoideae</taxon>
        <taxon>Asparagus</taxon>
    </lineage>
</organism>
<dbReference type="InterPro" id="IPR015915">
    <property type="entry name" value="Kelch-typ_b-propeller"/>
</dbReference>
<dbReference type="SUPFAM" id="SSF117281">
    <property type="entry name" value="Kelch motif"/>
    <property type="match status" value="1"/>
</dbReference>
<dbReference type="PANTHER" id="PTHR46122:SF5">
    <property type="entry name" value="F-BOX DOMAIN-CONTAINING PROTEIN"/>
    <property type="match status" value="1"/>
</dbReference>
<evidence type="ECO:0000256" key="2">
    <source>
        <dbReference type="ARBA" id="ARBA00022737"/>
    </source>
</evidence>
<keyword evidence="5" id="KW-1185">Reference proteome</keyword>
<dbReference type="Gene3D" id="2.120.10.80">
    <property type="entry name" value="Kelch-type beta propeller"/>
    <property type="match status" value="1"/>
</dbReference>
<dbReference type="EMBL" id="CM007389">
    <property type="protein sequence ID" value="ONK58464.1"/>
    <property type="molecule type" value="Genomic_DNA"/>
</dbReference>
<evidence type="ECO:0000313" key="4">
    <source>
        <dbReference type="EMBL" id="ONK58464.1"/>
    </source>
</evidence>
<feature type="region of interest" description="Disordered" evidence="3">
    <location>
        <begin position="1"/>
        <end position="47"/>
    </location>
</feature>
<name>A0A5P1E762_ASPOF</name>
<dbReference type="OMA" id="ASADCAH"/>
<gene>
    <name evidence="4" type="ORF">A4U43_C09F13320</name>
</gene>
<dbReference type="AlphaFoldDB" id="A0A5P1E762"/>
<evidence type="ECO:0000313" key="5">
    <source>
        <dbReference type="Proteomes" id="UP000243459"/>
    </source>
</evidence>
<evidence type="ECO:0000256" key="1">
    <source>
        <dbReference type="ARBA" id="ARBA00022441"/>
    </source>
</evidence>
<accession>A0A5P1E762</accession>
<dbReference type="Proteomes" id="UP000243459">
    <property type="component" value="Chromosome 9"/>
</dbReference>
<sequence length="206" mass="22779">MSPTSKDEERPGFDDEDEGQRSRKMVVIAEETQGRGGLSPDADDRDPSYFPSVSDDVALLILARVPRSEYRNLGLLNRGYRSLVRSGELYSVRKSVGIREPTVLMLASGERHWWAYDPSSGSRRNLPILPCDPCFSLFDKESVCAGTHLLVSGKEVDGSVIWRYDLSSDRWFKGPNMVSPRCLFASADCAHIACVAGGVSARGSRF</sequence>
<dbReference type="Gramene" id="ONK58464">
    <property type="protein sequence ID" value="ONK58464"/>
    <property type="gene ID" value="A4U43_C09F13320"/>
</dbReference>
<protein>
    <recommendedName>
        <fullName evidence="6">F-box domain-containing protein</fullName>
    </recommendedName>
</protein>
<dbReference type="PANTHER" id="PTHR46122">
    <property type="entry name" value="GALACTOSE OXIDASE/KELCH REPEAT PROTEIN-RELATED"/>
    <property type="match status" value="1"/>
</dbReference>
<dbReference type="InterPro" id="IPR052439">
    <property type="entry name" value="F-box/Kelch-repeat"/>
</dbReference>
<evidence type="ECO:0008006" key="6">
    <source>
        <dbReference type="Google" id="ProtNLM"/>
    </source>
</evidence>
<keyword evidence="2" id="KW-0677">Repeat</keyword>
<feature type="compositionally biased region" description="Basic and acidic residues" evidence="3">
    <location>
        <begin position="1"/>
        <end position="13"/>
    </location>
</feature>
<keyword evidence="1" id="KW-0880">Kelch repeat</keyword>
<proteinExistence type="predicted"/>
<evidence type="ECO:0000256" key="3">
    <source>
        <dbReference type="SAM" id="MobiDB-lite"/>
    </source>
</evidence>
<reference evidence="5" key="1">
    <citation type="journal article" date="2017" name="Nat. Commun.">
        <title>The asparagus genome sheds light on the origin and evolution of a young Y chromosome.</title>
        <authorList>
            <person name="Harkess A."/>
            <person name="Zhou J."/>
            <person name="Xu C."/>
            <person name="Bowers J.E."/>
            <person name="Van der Hulst R."/>
            <person name="Ayyampalayam S."/>
            <person name="Mercati F."/>
            <person name="Riccardi P."/>
            <person name="McKain M.R."/>
            <person name="Kakrana A."/>
            <person name="Tang H."/>
            <person name="Ray J."/>
            <person name="Groenendijk J."/>
            <person name="Arikit S."/>
            <person name="Mathioni S.M."/>
            <person name="Nakano M."/>
            <person name="Shan H."/>
            <person name="Telgmann-Rauber A."/>
            <person name="Kanno A."/>
            <person name="Yue Z."/>
            <person name="Chen H."/>
            <person name="Li W."/>
            <person name="Chen Y."/>
            <person name="Xu X."/>
            <person name="Zhang Y."/>
            <person name="Luo S."/>
            <person name="Chen H."/>
            <person name="Gao J."/>
            <person name="Mao Z."/>
            <person name="Pires J.C."/>
            <person name="Luo M."/>
            <person name="Kudrna D."/>
            <person name="Wing R.A."/>
            <person name="Meyers B.C."/>
            <person name="Yi K."/>
            <person name="Kong H."/>
            <person name="Lavrijsen P."/>
            <person name="Sunseri F."/>
            <person name="Falavigna A."/>
            <person name="Ye Y."/>
            <person name="Leebens-Mack J.H."/>
            <person name="Chen G."/>
        </authorList>
    </citation>
    <scope>NUCLEOTIDE SEQUENCE [LARGE SCALE GENOMIC DNA]</scope>
    <source>
        <strain evidence="5">cv. DH0086</strain>
    </source>
</reference>